<accession>A0AAD3HFJ4</accession>
<dbReference type="EMBL" id="BLLK01000075">
    <property type="protein sequence ID" value="GFH61790.1"/>
    <property type="molecule type" value="Genomic_DNA"/>
</dbReference>
<organism evidence="2 3">
    <name type="scientific">Chaetoceros tenuissimus</name>
    <dbReference type="NCBI Taxonomy" id="426638"/>
    <lineage>
        <taxon>Eukaryota</taxon>
        <taxon>Sar</taxon>
        <taxon>Stramenopiles</taxon>
        <taxon>Ochrophyta</taxon>
        <taxon>Bacillariophyta</taxon>
        <taxon>Coscinodiscophyceae</taxon>
        <taxon>Chaetocerotophycidae</taxon>
        <taxon>Chaetocerotales</taxon>
        <taxon>Chaetocerotaceae</taxon>
        <taxon>Chaetoceros</taxon>
    </lineage>
</organism>
<evidence type="ECO:0000256" key="1">
    <source>
        <dbReference type="SAM" id="SignalP"/>
    </source>
</evidence>
<feature type="chain" id="PRO_5042211161" evidence="1">
    <location>
        <begin position="18"/>
        <end position="444"/>
    </location>
</feature>
<proteinExistence type="predicted"/>
<dbReference type="Proteomes" id="UP001054902">
    <property type="component" value="Unassembled WGS sequence"/>
</dbReference>
<keyword evidence="1" id="KW-0732">Signal</keyword>
<comment type="caution">
    <text evidence="2">The sequence shown here is derived from an EMBL/GenBank/DDBJ whole genome shotgun (WGS) entry which is preliminary data.</text>
</comment>
<name>A0AAD3HFJ4_9STRA</name>
<dbReference type="PROSITE" id="PS51257">
    <property type="entry name" value="PROKAR_LIPOPROTEIN"/>
    <property type="match status" value="1"/>
</dbReference>
<keyword evidence="3" id="KW-1185">Reference proteome</keyword>
<reference evidence="2 3" key="1">
    <citation type="journal article" date="2021" name="Sci. Rep.">
        <title>The genome of the diatom Chaetoceros tenuissimus carries an ancient integrated fragment of an extant virus.</title>
        <authorList>
            <person name="Hongo Y."/>
            <person name="Kimura K."/>
            <person name="Takaki Y."/>
            <person name="Yoshida Y."/>
            <person name="Baba S."/>
            <person name="Kobayashi G."/>
            <person name="Nagasaki K."/>
            <person name="Hano T."/>
            <person name="Tomaru Y."/>
        </authorList>
    </citation>
    <scope>NUCLEOTIDE SEQUENCE [LARGE SCALE GENOMIC DNA]</scope>
    <source>
        <strain evidence="2 3">NIES-3715</strain>
    </source>
</reference>
<gene>
    <name evidence="2" type="ORF">CTEN210_18266</name>
</gene>
<evidence type="ECO:0000313" key="2">
    <source>
        <dbReference type="EMBL" id="GFH61790.1"/>
    </source>
</evidence>
<feature type="signal peptide" evidence="1">
    <location>
        <begin position="1"/>
        <end position="17"/>
    </location>
</feature>
<dbReference type="AlphaFoldDB" id="A0AAD3HFJ4"/>
<sequence length="444" mass="50769">MKTLLLATTLLASSCHAFSNSFLHKKALKSRTGPFPIRTSLYGTSDANNSADQNDALQKRTCILNFLTQRSIQSFMFLLKEMKDPHSNAWLANFLEMDKRVLLSYHGTGCLDLERFSEWNCFFDELLEQPEDVVIVEIPTRGGGNCLSKDNPFREKEEAQVREIEIDIDPPSIANRILSVRDKISKEWIQDMDLLISVNSDILSSYAERKKEARGTEDCDTDSDYERGCSLDQEKEEVVFGQRTNQSFERGAIYFINNHQNFSGGNASPLRSSSFDLLFLLTMQEAIHRLLRSYKDAGEEKKISFAWLNELYKKSLSKYFDGSHVGFGRSEEFLDEILSTSPALKTVGDKVDFIDPLLVVEDIISFREEVALEWKDTLLKVELDHNDMRTDIFRKQMLKWGQPMDANKDKKTSKESKDIEVEETVLEAKHSGKTTIILDAGDFQ</sequence>
<protein>
    <submittedName>
        <fullName evidence="2">Uncharacterized protein</fullName>
    </submittedName>
</protein>
<evidence type="ECO:0000313" key="3">
    <source>
        <dbReference type="Proteomes" id="UP001054902"/>
    </source>
</evidence>